<accession>A0A8C5IRT8</accession>
<dbReference type="Pfam" id="PF00157">
    <property type="entry name" value="Pou"/>
    <property type="match status" value="1"/>
</dbReference>
<keyword evidence="4" id="KW-0539">Nucleus</keyword>
<evidence type="ECO:0000313" key="6">
    <source>
        <dbReference type="Ensembl" id="ENSJHYP00000008286.1"/>
    </source>
</evidence>
<evidence type="ECO:0000256" key="2">
    <source>
        <dbReference type="ARBA" id="ARBA00023125"/>
    </source>
</evidence>
<dbReference type="GO" id="GO:0000978">
    <property type="term" value="F:RNA polymerase II cis-regulatory region sequence-specific DNA binding"/>
    <property type="evidence" value="ECO:0007669"/>
    <property type="project" value="TreeGrafter"/>
</dbReference>
<dbReference type="GO" id="GO:0000981">
    <property type="term" value="F:DNA-binding transcription factor activity, RNA polymerase II-specific"/>
    <property type="evidence" value="ECO:0007669"/>
    <property type="project" value="TreeGrafter"/>
</dbReference>
<organism evidence="6 7">
    <name type="scientific">Junco hyemalis</name>
    <name type="common">Dark-eyed junco</name>
    <dbReference type="NCBI Taxonomy" id="40217"/>
    <lineage>
        <taxon>Eukaryota</taxon>
        <taxon>Metazoa</taxon>
        <taxon>Chordata</taxon>
        <taxon>Craniata</taxon>
        <taxon>Vertebrata</taxon>
        <taxon>Euteleostomi</taxon>
        <taxon>Archelosauria</taxon>
        <taxon>Archosauria</taxon>
        <taxon>Dinosauria</taxon>
        <taxon>Saurischia</taxon>
        <taxon>Theropoda</taxon>
        <taxon>Coelurosauria</taxon>
        <taxon>Aves</taxon>
        <taxon>Neognathae</taxon>
        <taxon>Neoaves</taxon>
        <taxon>Telluraves</taxon>
        <taxon>Australaves</taxon>
        <taxon>Passeriformes</taxon>
        <taxon>Passerellidae</taxon>
        <taxon>Junco</taxon>
    </lineage>
</organism>
<keyword evidence="3" id="KW-0371">Homeobox</keyword>
<evidence type="ECO:0000256" key="1">
    <source>
        <dbReference type="ARBA" id="ARBA00004123"/>
    </source>
</evidence>
<keyword evidence="2" id="KW-0238">DNA-binding</keyword>
<dbReference type="Ensembl" id="ENSJHYT00000010086.1">
    <property type="protein sequence ID" value="ENSJHYP00000008286.1"/>
    <property type="gene ID" value="ENSJHYG00000006593.1"/>
</dbReference>
<dbReference type="PROSITE" id="PS51179">
    <property type="entry name" value="POU_3"/>
    <property type="match status" value="1"/>
</dbReference>
<dbReference type="PANTHER" id="PTHR11636">
    <property type="entry name" value="POU DOMAIN"/>
    <property type="match status" value="1"/>
</dbReference>
<dbReference type="InterPro" id="IPR050255">
    <property type="entry name" value="POU_domain_TF"/>
</dbReference>
<evidence type="ECO:0000256" key="3">
    <source>
        <dbReference type="ARBA" id="ARBA00023155"/>
    </source>
</evidence>
<dbReference type="Gene3D" id="1.10.260.40">
    <property type="entry name" value="lambda repressor-like DNA-binding domains"/>
    <property type="match status" value="1"/>
</dbReference>
<evidence type="ECO:0000256" key="4">
    <source>
        <dbReference type="ARBA" id="ARBA00023242"/>
    </source>
</evidence>
<evidence type="ECO:0000313" key="7">
    <source>
        <dbReference type="Proteomes" id="UP000694408"/>
    </source>
</evidence>
<reference evidence="6" key="1">
    <citation type="submission" date="2025-08" db="UniProtKB">
        <authorList>
            <consortium name="Ensembl"/>
        </authorList>
    </citation>
    <scope>IDENTIFICATION</scope>
</reference>
<dbReference type="InterPro" id="IPR010982">
    <property type="entry name" value="Lambda_DNA-bd_dom_sf"/>
</dbReference>
<dbReference type="GO" id="GO:0005634">
    <property type="term" value="C:nucleus"/>
    <property type="evidence" value="ECO:0007669"/>
    <property type="project" value="UniProtKB-SubCell"/>
</dbReference>
<dbReference type="PANTHER" id="PTHR11636:SF81">
    <property type="entry name" value="POU DOMAIN, CLASS 2, TRANSCRIPTION FACTOR 3"/>
    <property type="match status" value="1"/>
</dbReference>
<dbReference type="SUPFAM" id="SSF47413">
    <property type="entry name" value="lambda repressor-like DNA-binding domains"/>
    <property type="match status" value="1"/>
</dbReference>
<dbReference type="AlphaFoldDB" id="A0A8C5IRT8"/>
<evidence type="ECO:0000259" key="5">
    <source>
        <dbReference type="PROSITE" id="PS51179"/>
    </source>
</evidence>
<sequence>MRYFISPIIVMIPCRLKSHGKNLLFLIIHSEPDTFLRAEILVFWARNNKWSFALRAFLGVFTDQKCLFFIPSALQPNLLSFPQQQGSLLLSQPGPSLASQAVGRSGLPGSSVEPHLDVPQHLQVAKHLTPAGASEEPSDLEELEKFAKTFKQRRIKLGFTQVRVRGWGGFGAELCVAIGHEKTQAHTAVLEVRKKGSLFSGFNIYSFLRVTVDWRQCHLSNDTGQTNSPSNFSFSIKKCKAMSYLQQVCEKVHYKVNIRRLRKS</sequence>
<comment type="subcellular location">
    <subcellularLocation>
        <location evidence="1">Nucleus</location>
    </subcellularLocation>
</comment>
<name>A0A8C5IRT8_JUNHY</name>
<dbReference type="SMART" id="SM00352">
    <property type="entry name" value="POU"/>
    <property type="match status" value="1"/>
</dbReference>
<protein>
    <recommendedName>
        <fullName evidence="5">POU-specific domain-containing protein</fullName>
    </recommendedName>
</protein>
<proteinExistence type="predicted"/>
<keyword evidence="7" id="KW-1185">Reference proteome</keyword>
<dbReference type="Proteomes" id="UP000694408">
    <property type="component" value="Unplaced"/>
</dbReference>
<dbReference type="InterPro" id="IPR000327">
    <property type="entry name" value="POU_dom"/>
</dbReference>
<reference evidence="6" key="2">
    <citation type="submission" date="2025-09" db="UniProtKB">
        <authorList>
            <consortium name="Ensembl"/>
        </authorList>
    </citation>
    <scope>IDENTIFICATION</scope>
</reference>
<feature type="domain" description="POU-specific" evidence="5">
    <location>
        <begin position="135"/>
        <end position="161"/>
    </location>
</feature>